<dbReference type="RefSeq" id="WP_343754255.1">
    <property type="nucleotide sequence ID" value="NZ_BAAADM010000056.1"/>
</dbReference>
<dbReference type="PROSITE" id="PS00211">
    <property type="entry name" value="ABC_TRANSPORTER_1"/>
    <property type="match status" value="1"/>
</dbReference>
<evidence type="ECO:0000313" key="5">
    <source>
        <dbReference type="EMBL" id="GAA0448013.1"/>
    </source>
</evidence>
<keyword evidence="2" id="KW-0547">Nucleotide-binding</keyword>
<reference evidence="5 6" key="1">
    <citation type="journal article" date="2019" name="Int. J. Syst. Evol. Microbiol.">
        <title>The Global Catalogue of Microorganisms (GCM) 10K type strain sequencing project: providing services to taxonomists for standard genome sequencing and annotation.</title>
        <authorList>
            <consortium name="The Broad Institute Genomics Platform"/>
            <consortium name="The Broad Institute Genome Sequencing Center for Infectious Disease"/>
            <person name="Wu L."/>
            <person name="Ma J."/>
        </authorList>
    </citation>
    <scope>NUCLEOTIDE SEQUENCE [LARGE SCALE GENOMIC DNA]</scope>
    <source>
        <strain evidence="5 6">JCM 12149</strain>
    </source>
</reference>
<dbReference type="SUPFAM" id="SSF50331">
    <property type="entry name" value="MOP-like"/>
    <property type="match status" value="1"/>
</dbReference>
<name>A0ABN0ZI95_9BACI</name>
<protein>
    <submittedName>
        <fullName evidence="5">ABC transporter ATP-binding protein</fullName>
    </submittedName>
</protein>
<dbReference type="Pfam" id="PF00005">
    <property type="entry name" value="ABC_tran"/>
    <property type="match status" value="1"/>
</dbReference>
<dbReference type="SMART" id="SM00382">
    <property type="entry name" value="AAA"/>
    <property type="match status" value="1"/>
</dbReference>
<accession>A0ABN0ZI95</accession>
<evidence type="ECO:0000256" key="2">
    <source>
        <dbReference type="ARBA" id="ARBA00022741"/>
    </source>
</evidence>
<dbReference type="Gene3D" id="3.40.50.300">
    <property type="entry name" value="P-loop containing nucleotide triphosphate hydrolases"/>
    <property type="match status" value="1"/>
</dbReference>
<dbReference type="Gene3D" id="2.40.50.100">
    <property type="match status" value="1"/>
</dbReference>
<dbReference type="InterPro" id="IPR017871">
    <property type="entry name" value="ABC_transporter-like_CS"/>
</dbReference>
<keyword evidence="3 5" id="KW-0067">ATP-binding</keyword>
<dbReference type="PANTHER" id="PTHR42781">
    <property type="entry name" value="SPERMIDINE/PUTRESCINE IMPORT ATP-BINDING PROTEIN POTA"/>
    <property type="match status" value="1"/>
</dbReference>
<sequence>MSYVNLSSVKKQYGDKSVLNNISFAIKKGEFITLLGQSGCGKSTLLRSIAGIVNIDDGAISVSDKDITNLPSRKREIGMVFQSYALFPNMTVTQNIGFGMKMKRLRNRKQEIEKMIKLIGLDGVENHYPHELSGGQQQRVALARALILKPKILLLDEPLSALDAKIRKSLQTEIKRIQREMNITTIFVTHDQKEAMVLSDRIYVMNKGVIEQAGTPETIYTRPENKFVAGFIGSYNILTNSELKHCVKEEFDINSPDIAIRPESITMYTKNSKPGSHNGSYTSEGKIRMKTISGSVVSYQIQVKTKHIQVDQLFQGENHLNEGDAVDLVIPKQDCIPLE</sequence>
<dbReference type="PROSITE" id="PS50893">
    <property type="entry name" value="ABC_TRANSPORTER_2"/>
    <property type="match status" value="1"/>
</dbReference>
<evidence type="ECO:0000313" key="6">
    <source>
        <dbReference type="Proteomes" id="UP001501459"/>
    </source>
</evidence>
<dbReference type="InterPro" id="IPR003593">
    <property type="entry name" value="AAA+_ATPase"/>
</dbReference>
<keyword evidence="1" id="KW-0813">Transport</keyword>
<dbReference type="Proteomes" id="UP001501459">
    <property type="component" value="Unassembled WGS sequence"/>
</dbReference>
<dbReference type="GO" id="GO:0005524">
    <property type="term" value="F:ATP binding"/>
    <property type="evidence" value="ECO:0007669"/>
    <property type="project" value="UniProtKB-KW"/>
</dbReference>
<dbReference type="InterPro" id="IPR008995">
    <property type="entry name" value="Mo/tungstate-bd_C_term_dom"/>
</dbReference>
<dbReference type="PANTHER" id="PTHR42781:SF4">
    <property type="entry name" value="SPERMIDINE_PUTRESCINE IMPORT ATP-BINDING PROTEIN POTA"/>
    <property type="match status" value="1"/>
</dbReference>
<organism evidence="5 6">
    <name type="scientific">Lentibacillus halophilus</name>
    <dbReference type="NCBI Taxonomy" id="295065"/>
    <lineage>
        <taxon>Bacteria</taxon>
        <taxon>Bacillati</taxon>
        <taxon>Bacillota</taxon>
        <taxon>Bacilli</taxon>
        <taxon>Bacillales</taxon>
        <taxon>Bacillaceae</taxon>
        <taxon>Lentibacillus</taxon>
    </lineage>
</organism>
<dbReference type="InterPro" id="IPR050093">
    <property type="entry name" value="ABC_SmlMolc_Importer"/>
</dbReference>
<keyword evidence="6" id="KW-1185">Reference proteome</keyword>
<comment type="caution">
    <text evidence="5">The sequence shown here is derived from an EMBL/GenBank/DDBJ whole genome shotgun (WGS) entry which is preliminary data.</text>
</comment>
<evidence type="ECO:0000256" key="3">
    <source>
        <dbReference type="ARBA" id="ARBA00022840"/>
    </source>
</evidence>
<feature type="domain" description="ABC transporter" evidence="4">
    <location>
        <begin position="4"/>
        <end position="232"/>
    </location>
</feature>
<dbReference type="InterPro" id="IPR027417">
    <property type="entry name" value="P-loop_NTPase"/>
</dbReference>
<evidence type="ECO:0000256" key="1">
    <source>
        <dbReference type="ARBA" id="ARBA00022448"/>
    </source>
</evidence>
<evidence type="ECO:0000259" key="4">
    <source>
        <dbReference type="PROSITE" id="PS50893"/>
    </source>
</evidence>
<dbReference type="InterPro" id="IPR003439">
    <property type="entry name" value="ABC_transporter-like_ATP-bd"/>
</dbReference>
<dbReference type="EMBL" id="BAAADM010000056">
    <property type="protein sequence ID" value="GAA0448013.1"/>
    <property type="molecule type" value="Genomic_DNA"/>
</dbReference>
<proteinExistence type="predicted"/>
<dbReference type="SUPFAM" id="SSF52540">
    <property type="entry name" value="P-loop containing nucleoside triphosphate hydrolases"/>
    <property type="match status" value="1"/>
</dbReference>
<gene>
    <name evidence="5" type="ORF">GCM10008983_27650</name>
</gene>